<dbReference type="Pfam" id="PF20929">
    <property type="entry name" value="PDCD10_N"/>
    <property type="match status" value="1"/>
</dbReference>
<dbReference type="InterPro" id="IPR046409">
    <property type="entry name" value="PDC10_dimerisation_sf"/>
</dbReference>
<reference evidence="4" key="1">
    <citation type="thesis" date="2020" institute="ProQuest LLC" country="789 East Eisenhower Parkway, Ann Arbor, MI, USA">
        <title>Comparative Genomics and Chromosome Evolution.</title>
        <authorList>
            <person name="Mudd A.B."/>
        </authorList>
    </citation>
    <scope>NUCLEOTIDE SEQUENCE</scope>
    <source>
        <strain evidence="4">237g6f4</strain>
        <tissue evidence="4">Blood</tissue>
    </source>
</reference>
<dbReference type="GO" id="GO:0005737">
    <property type="term" value="C:cytoplasm"/>
    <property type="evidence" value="ECO:0007669"/>
    <property type="project" value="UniProtKB-SubCell"/>
</dbReference>
<dbReference type="AlphaFoldDB" id="A0AAV6Z0A4"/>
<organism evidence="4 5">
    <name type="scientific">Engystomops pustulosus</name>
    <name type="common">Tungara frog</name>
    <name type="synonym">Physalaemus pustulosus</name>
    <dbReference type="NCBI Taxonomy" id="76066"/>
    <lineage>
        <taxon>Eukaryota</taxon>
        <taxon>Metazoa</taxon>
        <taxon>Chordata</taxon>
        <taxon>Craniata</taxon>
        <taxon>Vertebrata</taxon>
        <taxon>Euteleostomi</taxon>
        <taxon>Amphibia</taxon>
        <taxon>Batrachia</taxon>
        <taxon>Anura</taxon>
        <taxon>Neobatrachia</taxon>
        <taxon>Hyloidea</taxon>
        <taxon>Leptodactylidae</taxon>
        <taxon>Leiuperinae</taxon>
        <taxon>Engystomops</taxon>
    </lineage>
</organism>
<gene>
    <name evidence="4" type="ORF">GDO81_018694</name>
</gene>
<feature type="domain" description="Programmed cell death protein 10 dimerisation" evidence="3">
    <location>
        <begin position="36"/>
        <end position="88"/>
    </location>
</feature>
<protein>
    <recommendedName>
        <fullName evidence="3">Programmed cell death protein 10 dimerisation domain-containing protein</fullName>
    </recommendedName>
</protein>
<dbReference type="EMBL" id="WNYA01009475">
    <property type="protein sequence ID" value="KAG8540725.1"/>
    <property type="molecule type" value="Genomic_DNA"/>
</dbReference>
<dbReference type="Proteomes" id="UP000824782">
    <property type="component" value="Unassembled WGS sequence"/>
</dbReference>
<evidence type="ECO:0000256" key="2">
    <source>
        <dbReference type="ARBA" id="ARBA00022490"/>
    </source>
</evidence>
<proteinExistence type="predicted"/>
<dbReference type="Gene3D" id="1.10.12.70">
    <property type="match status" value="1"/>
</dbReference>
<comment type="subcellular location">
    <subcellularLocation>
        <location evidence="1">Cytoplasm</location>
    </subcellularLocation>
</comment>
<keyword evidence="5" id="KW-1185">Reference proteome</keyword>
<evidence type="ECO:0000256" key="1">
    <source>
        <dbReference type="ARBA" id="ARBA00004496"/>
    </source>
</evidence>
<name>A0AAV6Z0A4_ENGPU</name>
<dbReference type="InterPro" id="IPR048288">
    <property type="entry name" value="PDCD10_N"/>
</dbReference>
<comment type="caution">
    <text evidence="4">The sequence shown here is derived from an EMBL/GenBank/DDBJ whole genome shotgun (WGS) entry which is preliminary data.</text>
</comment>
<evidence type="ECO:0000313" key="4">
    <source>
        <dbReference type="EMBL" id="KAG8540725.1"/>
    </source>
</evidence>
<keyword evidence="2" id="KW-0963">Cytoplasm</keyword>
<accession>A0AAV6Z0A4</accession>
<evidence type="ECO:0000313" key="5">
    <source>
        <dbReference type="Proteomes" id="UP000824782"/>
    </source>
</evidence>
<sequence length="121" mass="13913">MFDTWFSLYYTKTLRILVFLSLQPVEPIKRLPRSHCLSALVAPVFQELKEQRCAGAFGSVQELENAFSLAEESSPGITDQLISHLVQRVQRWKMLQMSLCTYIPWTSPPDDEGCDTIQNIY</sequence>
<evidence type="ECO:0000259" key="3">
    <source>
        <dbReference type="Pfam" id="PF20929"/>
    </source>
</evidence>